<proteinExistence type="predicted"/>
<evidence type="ECO:0000256" key="1">
    <source>
        <dbReference type="SAM" id="MobiDB-lite"/>
    </source>
</evidence>
<dbReference type="EMBL" id="VOIH02000002">
    <property type="protein sequence ID" value="KAF3455248.1"/>
    <property type="molecule type" value="Genomic_DNA"/>
</dbReference>
<feature type="region of interest" description="Disordered" evidence="1">
    <location>
        <begin position="221"/>
        <end position="301"/>
    </location>
</feature>
<protein>
    <submittedName>
        <fullName evidence="2">Uncharacterized protein</fullName>
    </submittedName>
</protein>
<accession>A0A8K0HPH2</accession>
<dbReference type="Proteomes" id="UP000796880">
    <property type="component" value="Unassembled WGS sequence"/>
</dbReference>
<gene>
    <name evidence="2" type="ORF">FNV43_RR05696</name>
</gene>
<comment type="caution">
    <text evidence="2">The sequence shown here is derived from an EMBL/GenBank/DDBJ whole genome shotgun (WGS) entry which is preliminary data.</text>
</comment>
<evidence type="ECO:0000313" key="2">
    <source>
        <dbReference type="EMBL" id="KAF3455248.1"/>
    </source>
</evidence>
<feature type="compositionally biased region" description="Polar residues" evidence="1">
    <location>
        <begin position="282"/>
        <end position="301"/>
    </location>
</feature>
<dbReference type="AlphaFoldDB" id="A0A8K0HPH2"/>
<evidence type="ECO:0000313" key="3">
    <source>
        <dbReference type="Proteomes" id="UP000796880"/>
    </source>
</evidence>
<keyword evidence="3" id="KW-1185">Reference proteome</keyword>
<sequence>MVWFPFYDRKRLPTTIRQFSIHFDPDSSCQVKLTLYAEPSARRDDLEEHRPKFFIQHPTLIKTDIPSIFKPENMPYLKERANYPVRKVWTTNRYAFYARRQIRLLKNMPTSDKGWKEREGLFDLVGTSHSEVCSAWIERGNSNREQFMTRYDRVDLKGMSFEEISQEAKQNALKLAQSCRFFYKEEEVKHPKKIAGDATSRSEQLEKKWSKANLKLVEREKELESLSEISSGEDKPEGDAGGEYNVDNPPKDPPPAPERTASPTRDSFIKAMEAVRSERAGPSTNAEEVTSAAQPNQEELH</sequence>
<name>A0A8K0HPH2_9ROSA</name>
<organism evidence="2 3">
    <name type="scientific">Rhamnella rubrinervis</name>
    <dbReference type="NCBI Taxonomy" id="2594499"/>
    <lineage>
        <taxon>Eukaryota</taxon>
        <taxon>Viridiplantae</taxon>
        <taxon>Streptophyta</taxon>
        <taxon>Embryophyta</taxon>
        <taxon>Tracheophyta</taxon>
        <taxon>Spermatophyta</taxon>
        <taxon>Magnoliopsida</taxon>
        <taxon>eudicotyledons</taxon>
        <taxon>Gunneridae</taxon>
        <taxon>Pentapetalae</taxon>
        <taxon>rosids</taxon>
        <taxon>fabids</taxon>
        <taxon>Rosales</taxon>
        <taxon>Rhamnaceae</taxon>
        <taxon>rhamnoid group</taxon>
        <taxon>Rhamneae</taxon>
        <taxon>Rhamnella</taxon>
    </lineage>
</organism>
<reference evidence="2" key="1">
    <citation type="submission" date="2020-03" db="EMBL/GenBank/DDBJ databases">
        <title>A high-quality chromosome-level genome assembly of a woody plant with both climbing and erect habits, Rhamnella rubrinervis.</title>
        <authorList>
            <person name="Lu Z."/>
            <person name="Yang Y."/>
            <person name="Zhu X."/>
            <person name="Sun Y."/>
        </authorList>
    </citation>
    <scope>NUCLEOTIDE SEQUENCE</scope>
    <source>
        <strain evidence="2">BYM</strain>
        <tissue evidence="2">Leaf</tissue>
    </source>
</reference>